<dbReference type="InterPro" id="IPR050168">
    <property type="entry name" value="AAA_ATPase_domain"/>
</dbReference>
<keyword evidence="1" id="KW-0547">Nucleotide-binding</keyword>
<evidence type="ECO:0000313" key="4">
    <source>
        <dbReference type="Proteomes" id="UP000034324"/>
    </source>
</evidence>
<protein>
    <submittedName>
        <fullName evidence="3">Proteasome-activating nucleotidase</fullName>
    </submittedName>
</protein>
<dbReference type="PROSITE" id="PS00674">
    <property type="entry name" value="AAA"/>
    <property type="match status" value="1"/>
</dbReference>
<dbReference type="GO" id="GO:0000502">
    <property type="term" value="C:proteasome complex"/>
    <property type="evidence" value="ECO:0007669"/>
    <property type="project" value="UniProtKB-KW"/>
</dbReference>
<dbReference type="EMBL" id="LBVC01000003">
    <property type="protein sequence ID" value="KKQ79085.1"/>
    <property type="molecule type" value="Genomic_DNA"/>
</dbReference>
<name>A0A0G0KU91_9BACT</name>
<evidence type="ECO:0000259" key="2">
    <source>
        <dbReference type="SMART" id="SM00382"/>
    </source>
</evidence>
<dbReference type="GO" id="GO:0005524">
    <property type="term" value="F:ATP binding"/>
    <property type="evidence" value="ECO:0007669"/>
    <property type="project" value="UniProtKB-KW"/>
</dbReference>
<dbReference type="Pfam" id="PF00004">
    <property type="entry name" value="AAA"/>
    <property type="match status" value="1"/>
</dbReference>
<proteinExistence type="inferred from homology"/>
<dbReference type="Gene3D" id="3.40.50.300">
    <property type="entry name" value="P-loop containing nucleotide triphosphate hydrolases"/>
    <property type="match status" value="2"/>
</dbReference>
<accession>A0A0G0KU91</accession>
<organism evidence="3 4">
    <name type="scientific">Candidatus Daviesbacteria bacterium GW2011_GWF2_38_6</name>
    <dbReference type="NCBI Taxonomy" id="1618432"/>
    <lineage>
        <taxon>Bacteria</taxon>
        <taxon>Candidatus Daviesiibacteriota</taxon>
    </lineage>
</organism>
<keyword evidence="3" id="KW-0647">Proteasome</keyword>
<dbReference type="Gene3D" id="1.10.8.60">
    <property type="match status" value="1"/>
</dbReference>
<feature type="domain" description="AAA+ ATPase" evidence="2">
    <location>
        <begin position="367"/>
        <end position="488"/>
    </location>
</feature>
<dbReference type="AlphaFoldDB" id="A0A0G0KU91"/>
<evidence type="ECO:0000256" key="1">
    <source>
        <dbReference type="RuleBase" id="RU003651"/>
    </source>
</evidence>
<dbReference type="InterPro" id="IPR027417">
    <property type="entry name" value="P-loop_NTPase"/>
</dbReference>
<evidence type="ECO:0000313" key="3">
    <source>
        <dbReference type="EMBL" id="KKQ79085.1"/>
    </source>
</evidence>
<dbReference type="PANTHER" id="PTHR23077">
    <property type="entry name" value="AAA-FAMILY ATPASE"/>
    <property type="match status" value="1"/>
</dbReference>
<dbReference type="SMART" id="SM00382">
    <property type="entry name" value="AAA"/>
    <property type="match status" value="1"/>
</dbReference>
<dbReference type="Proteomes" id="UP000034324">
    <property type="component" value="Unassembled WGS sequence"/>
</dbReference>
<reference evidence="3 4" key="1">
    <citation type="journal article" date="2015" name="Nature">
        <title>rRNA introns, odd ribosomes, and small enigmatic genomes across a large radiation of phyla.</title>
        <authorList>
            <person name="Brown C.T."/>
            <person name="Hug L.A."/>
            <person name="Thomas B.C."/>
            <person name="Sharon I."/>
            <person name="Castelle C.J."/>
            <person name="Singh A."/>
            <person name="Wilkins M.J."/>
            <person name="Williams K.H."/>
            <person name="Banfield J.F."/>
        </authorList>
    </citation>
    <scope>NUCLEOTIDE SEQUENCE [LARGE SCALE GENOMIC DNA]</scope>
</reference>
<sequence length="582" mass="65340">MMPDGPERRRPSGFSEAERQSLVGREKSIVLRELSFLRHLTSGGLFPLGILTTGDCRVVTGLYPQILAGMRQVYEQVEPPQIPEAPEYFVERYLLQQFEAGHPVSDQDVDRLREDLQAGKYSRQLDLVRRSLGEEQGSKMVVDMDLSPSKAAQEGGLSSGQYLPDPTGDAIIDNKRQIMMHVQAMREDLKTLYGEVNIQTALLTELLLDAPFLSDLISNKLLDEQAFRRHSAYLQEAIDFVQSIRAEQRIKAFEDATQEFAVSWVATFPPMAITPFDKNYLAKIYAVAQRMLGGEVNLDELHNLLRETVLRRGRVFKAVTKKDNHLELVPAEPESLSWEDIGGYQENTRFLQIMLKKTANKDPLIGDLNIILLAGKPGTGKSLAVSAFLNNLPGNARGIFVDRQDTQRTYVGIVGLAKLHPKLEIFVVIEDIDRGALTGTLLNIDSADPDALPVNVHLIATTNKPEVIDPAVKRPGRTSEILVYESPDEESRREIVRIHIQRYGLDLDESVVTMMISMTDGFTPDEIRHTVYSMKLVDITKPTEEDIGRFVEKMKLRRGAVDTSEDRAQFGIQDLLFGARKA</sequence>
<dbReference type="InterPro" id="IPR003593">
    <property type="entry name" value="AAA+_ATPase"/>
</dbReference>
<dbReference type="InterPro" id="IPR003959">
    <property type="entry name" value="ATPase_AAA_core"/>
</dbReference>
<dbReference type="GO" id="GO:0016887">
    <property type="term" value="F:ATP hydrolysis activity"/>
    <property type="evidence" value="ECO:0007669"/>
    <property type="project" value="InterPro"/>
</dbReference>
<dbReference type="SUPFAM" id="SSF52540">
    <property type="entry name" value="P-loop containing nucleoside triphosphate hydrolases"/>
    <property type="match status" value="1"/>
</dbReference>
<dbReference type="InterPro" id="IPR003960">
    <property type="entry name" value="ATPase_AAA_CS"/>
</dbReference>
<comment type="similarity">
    <text evidence="1">Belongs to the AAA ATPase family.</text>
</comment>
<comment type="caution">
    <text evidence="3">The sequence shown here is derived from an EMBL/GenBank/DDBJ whole genome shotgun (WGS) entry which is preliminary data.</text>
</comment>
<gene>
    <name evidence="3" type="ORF">US99_C0003G0006</name>
</gene>
<keyword evidence="1" id="KW-0067">ATP-binding</keyword>